<organism evidence="1 3">
    <name type="scientific">Rotaria sordida</name>
    <dbReference type="NCBI Taxonomy" id="392033"/>
    <lineage>
        <taxon>Eukaryota</taxon>
        <taxon>Metazoa</taxon>
        <taxon>Spiralia</taxon>
        <taxon>Gnathifera</taxon>
        <taxon>Rotifera</taxon>
        <taxon>Eurotatoria</taxon>
        <taxon>Bdelloidea</taxon>
        <taxon>Philodinida</taxon>
        <taxon>Philodinidae</taxon>
        <taxon>Rotaria</taxon>
    </lineage>
</organism>
<dbReference type="EMBL" id="CAJNOT010001369">
    <property type="protein sequence ID" value="CAF1188998.1"/>
    <property type="molecule type" value="Genomic_DNA"/>
</dbReference>
<gene>
    <name evidence="2" type="ORF">JBS370_LOCUS24548</name>
    <name evidence="1" type="ORF">ZHD862_LOCUS22193</name>
</gene>
<reference evidence="1" key="1">
    <citation type="submission" date="2021-02" db="EMBL/GenBank/DDBJ databases">
        <authorList>
            <person name="Nowell W R."/>
        </authorList>
    </citation>
    <scope>NUCLEOTIDE SEQUENCE</scope>
</reference>
<dbReference type="Proteomes" id="UP000663864">
    <property type="component" value="Unassembled WGS sequence"/>
</dbReference>
<protein>
    <submittedName>
        <fullName evidence="1">Uncharacterized protein</fullName>
    </submittedName>
</protein>
<evidence type="ECO:0000313" key="2">
    <source>
        <dbReference type="EMBL" id="CAF3969439.1"/>
    </source>
</evidence>
<dbReference type="AlphaFoldDB" id="A0A814VKU3"/>
<dbReference type="Proteomes" id="UP000663836">
    <property type="component" value="Unassembled WGS sequence"/>
</dbReference>
<proteinExistence type="predicted"/>
<evidence type="ECO:0000313" key="1">
    <source>
        <dbReference type="EMBL" id="CAF1188998.1"/>
    </source>
</evidence>
<comment type="caution">
    <text evidence="1">The sequence shown here is derived from an EMBL/GenBank/DDBJ whole genome shotgun (WGS) entry which is preliminary data.</text>
</comment>
<sequence length="87" mass="9764">MSSTCALCCRSGIKNKNQFTTIGSVDVEEKIKMTFKNKQSSNQVPNYLSSHRLLLVDRTNYQFSSSTVVTTPSTNEHSQQNFVNLSI</sequence>
<evidence type="ECO:0000313" key="3">
    <source>
        <dbReference type="Proteomes" id="UP000663864"/>
    </source>
</evidence>
<dbReference type="EMBL" id="CAJOBD010003858">
    <property type="protein sequence ID" value="CAF3969439.1"/>
    <property type="molecule type" value="Genomic_DNA"/>
</dbReference>
<name>A0A814VKU3_9BILA</name>
<accession>A0A814VKU3</accession>